<proteinExistence type="predicted"/>
<dbReference type="AlphaFoldDB" id="Q12V21"/>
<keyword evidence="1" id="KW-1133">Transmembrane helix</keyword>
<feature type="transmembrane region" description="Helical" evidence="1">
    <location>
        <begin position="202"/>
        <end position="235"/>
    </location>
</feature>
<keyword evidence="1" id="KW-0472">Membrane</keyword>
<name>Q12V21_METBU</name>
<protein>
    <submittedName>
        <fullName evidence="2">Uncharacterized protein</fullName>
    </submittedName>
</protein>
<evidence type="ECO:0000313" key="2">
    <source>
        <dbReference type="EMBL" id="ABE52705.1"/>
    </source>
</evidence>
<organism evidence="2 3">
    <name type="scientific">Methanococcoides burtonii (strain DSM 6242 / NBRC 107633 / OCM 468 / ACE-M)</name>
    <dbReference type="NCBI Taxonomy" id="259564"/>
    <lineage>
        <taxon>Archaea</taxon>
        <taxon>Methanobacteriati</taxon>
        <taxon>Methanobacteriota</taxon>
        <taxon>Stenosarchaea group</taxon>
        <taxon>Methanomicrobia</taxon>
        <taxon>Methanosarcinales</taxon>
        <taxon>Methanosarcinaceae</taxon>
        <taxon>Methanococcoides</taxon>
    </lineage>
</organism>
<dbReference type="OrthoDB" id="142783at2157"/>
<dbReference type="EMBL" id="CP000300">
    <property type="protein sequence ID" value="ABE52705.1"/>
    <property type="molecule type" value="Genomic_DNA"/>
</dbReference>
<sequence length="269" mass="29699">MKTNVKSGIGVILTAMLLVSMLLMPAVSAKAETTWHSQMLESNGISTNDFDVKLTSYEKIGEEIHYTGDFKIDVEKMIDGKLKTLKSKGTISGIVNQDGTINVEYSGNNFNFVLNSMKIGDDQENVLYQFDQVLTVDGKTENSKDIIKVPKNQITLIDKEMQASLTEDQVSSFLKSKTKVDLPSTAPGGSLLIYNDVQYADLLVTGGIIIAILVFFSMGTTAGLGAIVLAVAVAVPEYYDVDTRDIYIDFFLTLYPLSTMHVEVDYFYY</sequence>
<dbReference type="GeneID" id="3997946"/>
<gene>
    <name evidence="2" type="ordered locus">Mbur_1819</name>
</gene>
<dbReference type="KEGG" id="mbu:Mbur_1819"/>
<dbReference type="RefSeq" id="WP_011499848.1">
    <property type="nucleotide sequence ID" value="NC_007955.1"/>
</dbReference>
<dbReference type="Proteomes" id="UP000001979">
    <property type="component" value="Chromosome"/>
</dbReference>
<evidence type="ECO:0000256" key="1">
    <source>
        <dbReference type="SAM" id="Phobius"/>
    </source>
</evidence>
<keyword evidence="1" id="KW-0812">Transmembrane</keyword>
<accession>Q12V21</accession>
<dbReference type="STRING" id="259564.Mbur_1819"/>
<evidence type="ECO:0000313" key="3">
    <source>
        <dbReference type="Proteomes" id="UP000001979"/>
    </source>
</evidence>
<dbReference type="HOGENOM" id="CLU_1145240_0_0_2"/>
<reference evidence="3" key="1">
    <citation type="journal article" date="2009" name="ISME J.">
        <title>The genome sequence of the psychrophilic archaeon, Methanococcoides burtonii: the role of genome evolution in cold adaptation.</title>
        <authorList>
            <person name="Allen M.A."/>
            <person name="Lauro F.M."/>
            <person name="Williams T.J."/>
            <person name="Burg D."/>
            <person name="Siddiqui K.S."/>
            <person name="De Francisci D."/>
            <person name="Chong K.W."/>
            <person name="Pilak O."/>
            <person name="Chew H.H."/>
            <person name="De Maere M.Z."/>
            <person name="Ting L."/>
            <person name="Katrib M."/>
            <person name="Ng C."/>
            <person name="Sowers K.R."/>
            <person name="Galperin M.Y."/>
            <person name="Anderson I.J."/>
            <person name="Ivanova N."/>
            <person name="Dalin E."/>
            <person name="Martinez M."/>
            <person name="Lapidus A."/>
            <person name="Hauser L."/>
            <person name="Land M."/>
            <person name="Thomas T."/>
            <person name="Cavicchioli R."/>
        </authorList>
    </citation>
    <scope>NUCLEOTIDE SEQUENCE [LARGE SCALE GENOMIC DNA]</scope>
    <source>
        <strain evidence="3">DSM 6242 / NBRC 107633 / OCM 468 / ACE-M</strain>
    </source>
</reference>
<keyword evidence="3" id="KW-1185">Reference proteome</keyword>